<name>A0AAP0LCB3_9MAGN</name>
<feature type="region of interest" description="Disordered" evidence="1">
    <location>
        <begin position="32"/>
        <end position="84"/>
    </location>
</feature>
<protein>
    <submittedName>
        <fullName evidence="3">Uncharacterized protein</fullName>
    </submittedName>
</protein>
<evidence type="ECO:0000256" key="1">
    <source>
        <dbReference type="SAM" id="MobiDB-lite"/>
    </source>
</evidence>
<keyword evidence="4" id="KW-1185">Reference proteome</keyword>
<dbReference type="Proteomes" id="UP001419268">
    <property type="component" value="Unassembled WGS sequence"/>
</dbReference>
<dbReference type="EMBL" id="JBBNAG010000001">
    <property type="protein sequence ID" value="KAK9166504.1"/>
    <property type="molecule type" value="Genomic_DNA"/>
</dbReference>
<gene>
    <name evidence="3" type="ORF">Scep_001695</name>
</gene>
<keyword evidence="2" id="KW-0732">Signal</keyword>
<dbReference type="AlphaFoldDB" id="A0AAP0LCB3"/>
<evidence type="ECO:0000256" key="2">
    <source>
        <dbReference type="SAM" id="SignalP"/>
    </source>
</evidence>
<feature type="compositionally biased region" description="Polar residues" evidence="1">
    <location>
        <begin position="41"/>
        <end position="57"/>
    </location>
</feature>
<feature type="compositionally biased region" description="Basic and acidic residues" evidence="1">
    <location>
        <begin position="73"/>
        <end position="84"/>
    </location>
</feature>
<evidence type="ECO:0000313" key="3">
    <source>
        <dbReference type="EMBL" id="KAK9166504.1"/>
    </source>
</evidence>
<sequence>MAPKWIKLTTISLIFLIIVMAVSNEIMCVKGRQLKSEKQNPKLSNNGAGSMNSTNVEGHQEDYRPTTPSHSPGIDHHVQNEINS</sequence>
<feature type="signal peptide" evidence="2">
    <location>
        <begin position="1"/>
        <end position="21"/>
    </location>
</feature>
<organism evidence="3 4">
    <name type="scientific">Stephania cephalantha</name>
    <dbReference type="NCBI Taxonomy" id="152367"/>
    <lineage>
        <taxon>Eukaryota</taxon>
        <taxon>Viridiplantae</taxon>
        <taxon>Streptophyta</taxon>
        <taxon>Embryophyta</taxon>
        <taxon>Tracheophyta</taxon>
        <taxon>Spermatophyta</taxon>
        <taxon>Magnoliopsida</taxon>
        <taxon>Ranunculales</taxon>
        <taxon>Menispermaceae</taxon>
        <taxon>Menispermoideae</taxon>
        <taxon>Cissampelideae</taxon>
        <taxon>Stephania</taxon>
    </lineage>
</organism>
<evidence type="ECO:0000313" key="4">
    <source>
        <dbReference type="Proteomes" id="UP001419268"/>
    </source>
</evidence>
<comment type="caution">
    <text evidence="3">The sequence shown here is derived from an EMBL/GenBank/DDBJ whole genome shotgun (WGS) entry which is preliminary data.</text>
</comment>
<proteinExistence type="predicted"/>
<accession>A0AAP0LCB3</accession>
<feature type="chain" id="PRO_5042919322" evidence="2">
    <location>
        <begin position="22"/>
        <end position="84"/>
    </location>
</feature>
<reference evidence="3 4" key="1">
    <citation type="submission" date="2024-01" db="EMBL/GenBank/DDBJ databases">
        <title>Genome assemblies of Stephania.</title>
        <authorList>
            <person name="Yang L."/>
        </authorList>
    </citation>
    <scope>NUCLEOTIDE SEQUENCE [LARGE SCALE GENOMIC DNA]</scope>
    <source>
        <strain evidence="3">JXDWG</strain>
        <tissue evidence="3">Leaf</tissue>
    </source>
</reference>